<organism evidence="2 3">
    <name type="scientific">Rosa chinensis</name>
    <name type="common">China rose</name>
    <dbReference type="NCBI Taxonomy" id="74649"/>
    <lineage>
        <taxon>Eukaryota</taxon>
        <taxon>Viridiplantae</taxon>
        <taxon>Streptophyta</taxon>
        <taxon>Embryophyta</taxon>
        <taxon>Tracheophyta</taxon>
        <taxon>Spermatophyta</taxon>
        <taxon>Magnoliopsida</taxon>
        <taxon>eudicotyledons</taxon>
        <taxon>Gunneridae</taxon>
        <taxon>Pentapetalae</taxon>
        <taxon>rosids</taxon>
        <taxon>fabids</taxon>
        <taxon>Rosales</taxon>
        <taxon>Rosaceae</taxon>
        <taxon>Rosoideae</taxon>
        <taxon>Rosoideae incertae sedis</taxon>
        <taxon>Rosa</taxon>
    </lineage>
</organism>
<reference evidence="2 3" key="1">
    <citation type="journal article" date="2018" name="Nat. Genet.">
        <title>The Rosa genome provides new insights in the design of modern roses.</title>
        <authorList>
            <person name="Bendahmane M."/>
        </authorList>
    </citation>
    <scope>NUCLEOTIDE SEQUENCE [LARGE SCALE GENOMIC DNA]</scope>
    <source>
        <strain evidence="3">cv. Old Blush</strain>
    </source>
</reference>
<protein>
    <submittedName>
        <fullName evidence="2">Uncharacterized protein</fullName>
    </submittedName>
</protein>
<sequence>MLVSRYPQLSSSQNEAFFTKAPQLCRGLSASSSPPLPSQSTPLAAQTTPSTTRHHLMNLLVAEEVLRGVEETRETSGAGGVSEYHSHFLC</sequence>
<evidence type="ECO:0000313" key="3">
    <source>
        <dbReference type="Proteomes" id="UP000238479"/>
    </source>
</evidence>
<feature type="compositionally biased region" description="Low complexity" evidence="1">
    <location>
        <begin position="28"/>
        <end position="45"/>
    </location>
</feature>
<dbReference type="Proteomes" id="UP000238479">
    <property type="component" value="Chromosome 6"/>
</dbReference>
<gene>
    <name evidence="2" type="ORF">RchiOBHm_Chr6g0251351</name>
</gene>
<comment type="caution">
    <text evidence="2">The sequence shown here is derived from an EMBL/GenBank/DDBJ whole genome shotgun (WGS) entry which is preliminary data.</text>
</comment>
<proteinExistence type="predicted"/>
<accession>A0A2P6PKT0</accession>
<dbReference type="EMBL" id="PDCK01000044">
    <property type="protein sequence ID" value="PRQ22535.1"/>
    <property type="molecule type" value="Genomic_DNA"/>
</dbReference>
<evidence type="ECO:0000256" key="1">
    <source>
        <dbReference type="SAM" id="MobiDB-lite"/>
    </source>
</evidence>
<feature type="region of interest" description="Disordered" evidence="1">
    <location>
        <begin position="28"/>
        <end position="50"/>
    </location>
</feature>
<name>A0A2P6PKT0_ROSCH</name>
<dbReference type="AlphaFoldDB" id="A0A2P6PKT0"/>
<dbReference type="Gramene" id="PRQ22535">
    <property type="protein sequence ID" value="PRQ22535"/>
    <property type="gene ID" value="RchiOBHm_Chr6g0251351"/>
</dbReference>
<feature type="region of interest" description="Disordered" evidence="1">
    <location>
        <begin position="71"/>
        <end position="90"/>
    </location>
</feature>
<keyword evidence="3" id="KW-1185">Reference proteome</keyword>
<evidence type="ECO:0000313" key="2">
    <source>
        <dbReference type="EMBL" id="PRQ22535.1"/>
    </source>
</evidence>